<dbReference type="Pfam" id="PF02321">
    <property type="entry name" value="OEP"/>
    <property type="match status" value="2"/>
</dbReference>
<dbReference type="RefSeq" id="WP_195875652.1">
    <property type="nucleotide sequence ID" value="NZ_JADOEL010000007.1"/>
</dbReference>
<keyword evidence="2" id="KW-1134">Transmembrane beta strand</keyword>
<keyword evidence="2" id="KW-0812">Transmembrane</keyword>
<evidence type="ECO:0000256" key="2">
    <source>
        <dbReference type="RuleBase" id="RU362097"/>
    </source>
</evidence>
<evidence type="ECO:0000313" key="4">
    <source>
        <dbReference type="Proteomes" id="UP000657372"/>
    </source>
</evidence>
<organism evidence="3 4">
    <name type="scientific">Herminiimonas contaminans</name>
    <dbReference type="NCBI Taxonomy" id="1111140"/>
    <lineage>
        <taxon>Bacteria</taxon>
        <taxon>Pseudomonadati</taxon>
        <taxon>Pseudomonadota</taxon>
        <taxon>Betaproteobacteria</taxon>
        <taxon>Burkholderiales</taxon>
        <taxon>Oxalobacteraceae</taxon>
        <taxon>Herminiimonas</taxon>
    </lineage>
</organism>
<protein>
    <submittedName>
        <fullName evidence="3">Efflux transporter outer membrane subunit</fullName>
    </submittedName>
</protein>
<keyword evidence="2" id="KW-0564">Palmitate</keyword>
<dbReference type="SUPFAM" id="SSF56954">
    <property type="entry name" value="Outer membrane efflux proteins (OEP)"/>
    <property type="match status" value="1"/>
</dbReference>
<dbReference type="PANTHER" id="PTHR30203">
    <property type="entry name" value="OUTER MEMBRANE CATION EFFLUX PROTEIN"/>
    <property type="match status" value="1"/>
</dbReference>
<sequence>MIIRRPPAYASVLALLILGGCALGPDYQRPAAPVAQAWKTEPGWQASNPRDDELKGAWWKIFGDAELNALQEQALTNGQTLVIAQARVDQARAQANVANSSFFPKIGAQAGSARNRTSAERPLTNYNSQNSSVIQNDFNAAFTVSYELDLFGRVRRAAEGAGASAQQAKADFENTRLVLTAELAADYLVLRQTDAEIDVLQQTLAAQTKALDFISARHELGAASGLDLNQQQGLTAATQTQLTLLQDQRARYQNAIATLVGVPAPDFKLPVKLAKTEVPTIPLTAPAALLERRPDIAAAERAMAAANAQIGVARSAYFPSLGLSGLYGSDANQLSNLFSAPALLWSIGISATQTIFDGGRTKANVAFAEAGYQQAVATYRQSVLVAMQEVQDGLNSDLALAQAIASAKVAADSADRSLGLSTDRYQSGITTNLEVVVAQQTFLNYRRQEVQLNGQRLVNTVKLIKALGGGWHAHE</sequence>
<dbReference type="PROSITE" id="PS51257">
    <property type="entry name" value="PROKAR_LIPOPROTEIN"/>
    <property type="match status" value="1"/>
</dbReference>
<dbReference type="PANTHER" id="PTHR30203:SF33">
    <property type="entry name" value="BLR4455 PROTEIN"/>
    <property type="match status" value="1"/>
</dbReference>
<keyword evidence="2" id="KW-0449">Lipoprotein</keyword>
<evidence type="ECO:0000256" key="1">
    <source>
        <dbReference type="ARBA" id="ARBA00007613"/>
    </source>
</evidence>
<accession>A0ABS0ETL7</accession>
<dbReference type="NCBIfam" id="TIGR01845">
    <property type="entry name" value="outer_NodT"/>
    <property type="match status" value="1"/>
</dbReference>
<dbReference type="InterPro" id="IPR003423">
    <property type="entry name" value="OMP_efflux"/>
</dbReference>
<comment type="caution">
    <text evidence="3">The sequence shown here is derived from an EMBL/GenBank/DDBJ whole genome shotgun (WGS) entry which is preliminary data.</text>
</comment>
<comment type="similarity">
    <text evidence="1 2">Belongs to the outer membrane factor (OMF) (TC 1.B.17) family.</text>
</comment>
<reference evidence="3 4" key="1">
    <citation type="submission" date="2020-11" db="EMBL/GenBank/DDBJ databases">
        <title>WGS of Herminiimonas contaminans strain Marseille-Q4544 isolated from planarians Schmidtea mediterranea.</title>
        <authorList>
            <person name="Kangale L."/>
        </authorList>
    </citation>
    <scope>NUCLEOTIDE SEQUENCE [LARGE SCALE GENOMIC DNA]</scope>
    <source>
        <strain evidence="3 4">Marseille-Q4544</strain>
    </source>
</reference>
<proteinExistence type="inferred from homology"/>
<evidence type="ECO:0000313" key="3">
    <source>
        <dbReference type="EMBL" id="MBF8178186.1"/>
    </source>
</evidence>
<comment type="subcellular location">
    <subcellularLocation>
        <location evidence="2">Cell membrane</location>
        <topology evidence="2">Lipid-anchor</topology>
    </subcellularLocation>
</comment>
<dbReference type="EMBL" id="JADOEL010000007">
    <property type="protein sequence ID" value="MBF8178186.1"/>
    <property type="molecule type" value="Genomic_DNA"/>
</dbReference>
<dbReference type="Gene3D" id="2.20.200.10">
    <property type="entry name" value="Outer membrane efflux proteins (OEP)"/>
    <property type="match status" value="1"/>
</dbReference>
<dbReference type="Proteomes" id="UP000657372">
    <property type="component" value="Unassembled WGS sequence"/>
</dbReference>
<gene>
    <name evidence="3" type="ORF">IXC47_10870</name>
</gene>
<name>A0ABS0ETL7_9BURK</name>
<dbReference type="Gene3D" id="1.20.1600.10">
    <property type="entry name" value="Outer membrane efflux proteins (OEP)"/>
    <property type="match status" value="1"/>
</dbReference>
<dbReference type="InterPro" id="IPR010131">
    <property type="entry name" value="MdtP/NodT-like"/>
</dbReference>
<keyword evidence="2" id="KW-0472">Membrane</keyword>
<keyword evidence="4" id="KW-1185">Reference proteome</keyword>